<dbReference type="GO" id="GO:0005774">
    <property type="term" value="C:vacuolar membrane"/>
    <property type="evidence" value="ECO:0007669"/>
    <property type="project" value="UniProtKB-SubCell"/>
</dbReference>
<dbReference type="EMBL" id="MTYI01000264">
    <property type="protein sequence ID" value="PNP47100.1"/>
    <property type="molecule type" value="Genomic_DNA"/>
</dbReference>
<reference evidence="8 9" key="1">
    <citation type="submission" date="2017-02" db="EMBL/GenBank/DDBJ databases">
        <title>Genomes of Trichoderma spp. with biocontrol activity.</title>
        <authorList>
            <person name="Gardiner D."/>
            <person name="Kazan K."/>
            <person name="Vos C."/>
            <person name="Harvey P."/>
        </authorList>
    </citation>
    <scope>NUCLEOTIDE SEQUENCE [LARGE SCALE GENOMIC DNA]</scope>
    <source>
        <strain evidence="8 9">Tr1</strain>
    </source>
</reference>
<dbReference type="PANTHER" id="PTHR10981:SF0">
    <property type="entry name" value="BATTENIN"/>
    <property type="match status" value="1"/>
</dbReference>
<feature type="transmembrane region" description="Helical" evidence="7">
    <location>
        <begin position="286"/>
        <end position="308"/>
    </location>
</feature>
<proteinExistence type="inferred from homology"/>
<dbReference type="GO" id="GO:0012505">
    <property type="term" value="C:endomembrane system"/>
    <property type="evidence" value="ECO:0007669"/>
    <property type="project" value="UniProtKB-SubCell"/>
</dbReference>
<comment type="similarity">
    <text evidence="7">Belongs to the battenin family.</text>
</comment>
<sequence>MPAVKLPVRGSGSIFTAGWDLRTFTAFGIVGLANTLLPYIIFSSLYLIVPFSLPVVLVIELLPAIAVKLLIPHILHYTPHWVWLALLSACWILATVAANAAPPNVIAPIRTLIAVLASANTAVAEVFFLSQLSHYGKTALAGWGTGTAAGGALRAVLPTILTIHMGLMMRNATRYVYYLLVAMVAAHFLVLPSPVLDTMAVNELAGEDEAAVEMESHKSPLITAESHSQTIGFWERVHSNMQLMSNKLLRLCIDPLLLVTAVQALVSSGTPRASRTLRIFSGYQSFSATYGLAFQIGDFIARSTALLFRNRRPRLLFALLVVCCFAAILNTSLMLSANRYVVFGLISSIGWLRGMMYMNIYGAGMEYLSRNPDVDAEFGLGSIGVGETAGMLIGSLAAVTFESQLCGLASRGGRWCSTIT</sequence>
<evidence type="ECO:0000313" key="9">
    <source>
        <dbReference type="Proteomes" id="UP000236290"/>
    </source>
</evidence>
<dbReference type="PANTHER" id="PTHR10981">
    <property type="entry name" value="BATTENIN"/>
    <property type="match status" value="1"/>
</dbReference>
<evidence type="ECO:0000256" key="1">
    <source>
        <dbReference type="ARBA" id="ARBA00004127"/>
    </source>
</evidence>
<evidence type="ECO:0000256" key="3">
    <source>
        <dbReference type="ARBA" id="ARBA00022692"/>
    </source>
</evidence>
<dbReference type="InterPro" id="IPR003492">
    <property type="entry name" value="Battenin_disease_Cln3"/>
</dbReference>
<keyword evidence="5 7" id="KW-1133">Transmembrane helix</keyword>
<feature type="transmembrane region" description="Helical" evidence="7">
    <location>
        <begin position="107"/>
        <end position="128"/>
    </location>
</feature>
<evidence type="ECO:0000256" key="2">
    <source>
        <dbReference type="ARBA" id="ARBA00022448"/>
    </source>
</evidence>
<feature type="transmembrane region" description="Helical" evidence="7">
    <location>
        <begin position="175"/>
        <end position="196"/>
    </location>
</feature>
<keyword evidence="2" id="KW-0813">Transport</keyword>
<dbReference type="AlphaFoldDB" id="A0A2K0TNK5"/>
<evidence type="ECO:0000256" key="4">
    <source>
        <dbReference type="ARBA" id="ARBA00022970"/>
    </source>
</evidence>
<organism evidence="8 9">
    <name type="scientific">Trichoderma harzianum</name>
    <name type="common">Hypocrea lixii</name>
    <dbReference type="NCBI Taxonomy" id="5544"/>
    <lineage>
        <taxon>Eukaryota</taxon>
        <taxon>Fungi</taxon>
        <taxon>Dikarya</taxon>
        <taxon>Ascomycota</taxon>
        <taxon>Pezizomycotina</taxon>
        <taxon>Sordariomycetes</taxon>
        <taxon>Hypocreomycetidae</taxon>
        <taxon>Hypocreales</taxon>
        <taxon>Hypocreaceae</taxon>
        <taxon>Trichoderma</taxon>
    </lineage>
</organism>
<gene>
    <name evidence="8" type="ORF">THARTR1_10605</name>
</gene>
<feature type="transmembrane region" description="Helical" evidence="7">
    <location>
        <begin position="315"/>
        <end position="334"/>
    </location>
</feature>
<evidence type="ECO:0000313" key="8">
    <source>
        <dbReference type="EMBL" id="PNP47100.1"/>
    </source>
</evidence>
<feature type="transmembrane region" description="Helical" evidence="7">
    <location>
        <begin position="21"/>
        <end position="41"/>
    </location>
</feature>
<dbReference type="GO" id="GO:0051453">
    <property type="term" value="P:regulation of intracellular pH"/>
    <property type="evidence" value="ECO:0007669"/>
    <property type="project" value="TreeGrafter"/>
</dbReference>
<feature type="transmembrane region" description="Helical" evidence="7">
    <location>
        <begin position="340"/>
        <end position="360"/>
    </location>
</feature>
<dbReference type="GO" id="GO:0006865">
    <property type="term" value="P:amino acid transport"/>
    <property type="evidence" value="ECO:0007669"/>
    <property type="project" value="UniProtKB-KW"/>
</dbReference>
<keyword evidence="7" id="KW-0926">Vacuole</keyword>
<evidence type="ECO:0000256" key="6">
    <source>
        <dbReference type="ARBA" id="ARBA00023136"/>
    </source>
</evidence>
<name>A0A2K0TNK5_TRIHA</name>
<comment type="caution">
    <text evidence="8">The sequence shown here is derived from an EMBL/GenBank/DDBJ whole genome shotgun (WGS) entry which is preliminary data.</text>
</comment>
<keyword evidence="4" id="KW-0029">Amino-acid transport</keyword>
<evidence type="ECO:0000256" key="7">
    <source>
        <dbReference type="RuleBase" id="RU361113"/>
    </source>
</evidence>
<evidence type="ECO:0000256" key="5">
    <source>
        <dbReference type="ARBA" id="ARBA00022989"/>
    </source>
</evidence>
<dbReference type="Pfam" id="PF02487">
    <property type="entry name" value="CLN3"/>
    <property type="match status" value="1"/>
</dbReference>
<feature type="transmembrane region" description="Helical" evidence="7">
    <location>
        <begin position="47"/>
        <end position="69"/>
    </location>
</feature>
<comment type="subcellular location">
    <subcellularLocation>
        <location evidence="1">Endomembrane system</location>
        <topology evidence="1">Multi-pass membrane protein</topology>
    </subcellularLocation>
    <subcellularLocation>
        <location evidence="7">Vacuole membrane</location>
        <topology evidence="7">Multi-pass membrane protein</topology>
    </subcellularLocation>
</comment>
<accession>A0A2K0TNK5</accession>
<keyword evidence="3 7" id="KW-0812">Transmembrane</keyword>
<dbReference type="Proteomes" id="UP000236290">
    <property type="component" value="Unassembled WGS sequence"/>
</dbReference>
<dbReference type="PRINTS" id="PR01315">
    <property type="entry name" value="BATTENIN"/>
</dbReference>
<dbReference type="OrthoDB" id="4849469at2759"/>
<protein>
    <recommendedName>
        <fullName evidence="7">Protein BTN</fullName>
    </recommendedName>
</protein>
<feature type="transmembrane region" description="Helical" evidence="7">
    <location>
        <begin position="81"/>
        <end position="101"/>
    </location>
</feature>
<keyword evidence="6 7" id="KW-0472">Membrane</keyword>
<feature type="transmembrane region" description="Helical" evidence="7">
    <location>
        <begin position="140"/>
        <end position="163"/>
    </location>
</feature>